<dbReference type="AlphaFoldDB" id="A0AAV4W8J3"/>
<evidence type="ECO:0008006" key="4">
    <source>
        <dbReference type="Google" id="ProtNLM"/>
    </source>
</evidence>
<keyword evidence="1" id="KW-1133">Transmembrane helix</keyword>
<accession>A0AAV4W8J3</accession>
<protein>
    <recommendedName>
        <fullName evidence="4">Secreted protein</fullName>
    </recommendedName>
</protein>
<feature type="transmembrane region" description="Helical" evidence="1">
    <location>
        <begin position="12"/>
        <end position="31"/>
    </location>
</feature>
<reference evidence="2 3" key="1">
    <citation type="submission" date="2021-06" db="EMBL/GenBank/DDBJ databases">
        <title>Caerostris darwini draft genome.</title>
        <authorList>
            <person name="Kono N."/>
            <person name="Arakawa K."/>
        </authorList>
    </citation>
    <scope>NUCLEOTIDE SEQUENCE [LARGE SCALE GENOMIC DNA]</scope>
</reference>
<gene>
    <name evidence="2" type="ORF">CDAR_546981</name>
</gene>
<name>A0AAV4W8J3_9ARAC</name>
<dbReference type="EMBL" id="BPLQ01014331">
    <property type="protein sequence ID" value="GIY79116.1"/>
    <property type="molecule type" value="Genomic_DNA"/>
</dbReference>
<dbReference type="Proteomes" id="UP001054837">
    <property type="component" value="Unassembled WGS sequence"/>
</dbReference>
<keyword evidence="1" id="KW-0812">Transmembrane</keyword>
<sequence length="105" mass="12286">MRVEKKTTGCKSVFVAFFFFDFVILLFSAFFKVASRKTLGNIRSDVISKRALVLCMVDYGNGHSEHEVRTLNIELEENLRFSYREESRYHYNSPRHGISNKGREI</sequence>
<comment type="caution">
    <text evidence="2">The sequence shown here is derived from an EMBL/GenBank/DDBJ whole genome shotgun (WGS) entry which is preliminary data.</text>
</comment>
<organism evidence="2 3">
    <name type="scientific">Caerostris darwini</name>
    <dbReference type="NCBI Taxonomy" id="1538125"/>
    <lineage>
        <taxon>Eukaryota</taxon>
        <taxon>Metazoa</taxon>
        <taxon>Ecdysozoa</taxon>
        <taxon>Arthropoda</taxon>
        <taxon>Chelicerata</taxon>
        <taxon>Arachnida</taxon>
        <taxon>Araneae</taxon>
        <taxon>Araneomorphae</taxon>
        <taxon>Entelegynae</taxon>
        <taxon>Araneoidea</taxon>
        <taxon>Araneidae</taxon>
        <taxon>Caerostris</taxon>
    </lineage>
</organism>
<evidence type="ECO:0000313" key="2">
    <source>
        <dbReference type="EMBL" id="GIY79116.1"/>
    </source>
</evidence>
<proteinExistence type="predicted"/>
<evidence type="ECO:0000313" key="3">
    <source>
        <dbReference type="Proteomes" id="UP001054837"/>
    </source>
</evidence>
<keyword evidence="3" id="KW-1185">Reference proteome</keyword>
<evidence type="ECO:0000256" key="1">
    <source>
        <dbReference type="SAM" id="Phobius"/>
    </source>
</evidence>
<keyword evidence="1" id="KW-0472">Membrane</keyword>